<feature type="compositionally biased region" description="Basic and acidic residues" evidence="1">
    <location>
        <begin position="380"/>
        <end position="391"/>
    </location>
</feature>
<feature type="compositionally biased region" description="Basic and acidic residues" evidence="1">
    <location>
        <begin position="256"/>
        <end position="271"/>
    </location>
</feature>
<proteinExistence type="predicted"/>
<evidence type="ECO:0000256" key="1">
    <source>
        <dbReference type="SAM" id="MobiDB-lite"/>
    </source>
</evidence>
<feature type="region of interest" description="Disordered" evidence="1">
    <location>
        <begin position="220"/>
        <end position="239"/>
    </location>
</feature>
<protein>
    <submittedName>
        <fullName evidence="2">Uncharacterized protein</fullName>
    </submittedName>
</protein>
<feature type="compositionally biased region" description="Gly residues" evidence="1">
    <location>
        <begin position="336"/>
        <end position="378"/>
    </location>
</feature>
<dbReference type="OrthoDB" id="128965at2759"/>
<gene>
    <name evidence="2" type="ORF">PF005_g21612</name>
</gene>
<evidence type="ECO:0000313" key="2">
    <source>
        <dbReference type="EMBL" id="KAE9184593.1"/>
    </source>
</evidence>
<name>A0A6A3WGD1_9STRA</name>
<feature type="region of interest" description="Disordered" evidence="1">
    <location>
        <begin position="334"/>
        <end position="391"/>
    </location>
</feature>
<feature type="region of interest" description="Disordered" evidence="1">
    <location>
        <begin position="245"/>
        <end position="302"/>
    </location>
</feature>
<evidence type="ECO:0000313" key="3">
    <source>
        <dbReference type="Proteomes" id="UP000433483"/>
    </source>
</evidence>
<comment type="caution">
    <text evidence="2">The sequence shown here is derived from an EMBL/GenBank/DDBJ whole genome shotgun (WGS) entry which is preliminary data.</text>
</comment>
<dbReference type="AlphaFoldDB" id="A0A6A3WGD1"/>
<dbReference type="EMBL" id="QXGB01001859">
    <property type="protein sequence ID" value="KAE9184593.1"/>
    <property type="molecule type" value="Genomic_DNA"/>
</dbReference>
<dbReference type="Proteomes" id="UP000433483">
    <property type="component" value="Unassembled WGS sequence"/>
</dbReference>
<organism evidence="2 3">
    <name type="scientific">Phytophthora fragariae</name>
    <dbReference type="NCBI Taxonomy" id="53985"/>
    <lineage>
        <taxon>Eukaryota</taxon>
        <taxon>Sar</taxon>
        <taxon>Stramenopiles</taxon>
        <taxon>Oomycota</taxon>
        <taxon>Peronosporomycetes</taxon>
        <taxon>Peronosporales</taxon>
        <taxon>Peronosporaceae</taxon>
        <taxon>Phytophthora</taxon>
    </lineage>
</organism>
<feature type="region of interest" description="Disordered" evidence="1">
    <location>
        <begin position="519"/>
        <end position="539"/>
    </location>
</feature>
<accession>A0A6A3WGD1</accession>
<sequence>MRRKYGRRDNTWQIQQRLAKRVQQPGERLSDFADSLTDIGFGKRVLAESYVEACLNGINNEVTATQVRTAEPQTLEKAVQFAIDKCGEYGEGRKITDWRVAKKRNREDRELVEDENAAAGRNKKPKTAFADQIDWSRLGLGFGGGADVPPSFDTSGKAVSGLAKASAKDPLCLAALQALMIAAKMGDSGGKPAANRPKLSKVQKTEESAAATVSLVASAPSGNQQAGGEEAKAYFTSGGRGGGGYNNYGGGRGRARPHDNESSITKRERSQQETPARDSGGIGRMAVNGGAEETAATDVTKETAAADVNEKKAAVDDTNKSAVIAVTGKSAASTCGTGGLGKGKSGGGDGVGGAAKGKSGGLEGGGGVQVRRSGGGDGGVEERGRVQRCEHPVEESTAVVRMGAVSADVAEHASAAAEAESVKSEKKLRAGLTHPSVLLSGGGTPAARRRQRRTEAKLAAVQHILVGELRERQQERARVLRAMAQRSIGRVQQQQVAVETRRQEVCSVIDAVKKLEVAPGEAAGSEAGGGDKSAKGRHA</sequence>
<reference evidence="2 3" key="1">
    <citation type="submission" date="2018-08" db="EMBL/GenBank/DDBJ databases">
        <title>Genomic investigation of the strawberry pathogen Phytophthora fragariae indicates pathogenicity is determined by transcriptional variation in three key races.</title>
        <authorList>
            <person name="Adams T.M."/>
            <person name="Armitage A.D."/>
            <person name="Sobczyk M.K."/>
            <person name="Bates H.J."/>
            <person name="Dunwell J.M."/>
            <person name="Nellist C.F."/>
            <person name="Harrison R.J."/>
        </authorList>
    </citation>
    <scope>NUCLEOTIDE SEQUENCE [LARGE SCALE GENOMIC DNA]</scope>
    <source>
        <strain evidence="2 3">NOV-27</strain>
    </source>
</reference>
<feature type="region of interest" description="Disordered" evidence="1">
    <location>
        <begin position="187"/>
        <end position="206"/>
    </location>
</feature>
<keyword evidence="3" id="KW-1185">Reference proteome</keyword>